<dbReference type="AlphaFoldDB" id="A0AAQ3KQD4"/>
<organism evidence="3 4">
    <name type="scientific">Canna indica</name>
    <name type="common">Indian-shot</name>
    <dbReference type="NCBI Taxonomy" id="4628"/>
    <lineage>
        <taxon>Eukaryota</taxon>
        <taxon>Viridiplantae</taxon>
        <taxon>Streptophyta</taxon>
        <taxon>Embryophyta</taxon>
        <taxon>Tracheophyta</taxon>
        <taxon>Spermatophyta</taxon>
        <taxon>Magnoliopsida</taxon>
        <taxon>Liliopsida</taxon>
        <taxon>Zingiberales</taxon>
        <taxon>Cannaceae</taxon>
        <taxon>Canna</taxon>
    </lineage>
</organism>
<dbReference type="EMBL" id="CP136895">
    <property type="protein sequence ID" value="WOL10187.1"/>
    <property type="molecule type" value="Genomic_DNA"/>
</dbReference>
<evidence type="ECO:0000313" key="4">
    <source>
        <dbReference type="Proteomes" id="UP001327560"/>
    </source>
</evidence>
<keyword evidence="2" id="KW-0378">Hydrolase</keyword>
<dbReference type="CDD" id="cd00586">
    <property type="entry name" value="4HBT"/>
    <property type="match status" value="2"/>
</dbReference>
<evidence type="ECO:0000256" key="2">
    <source>
        <dbReference type="ARBA" id="ARBA00022801"/>
    </source>
</evidence>
<dbReference type="GO" id="GO:0009507">
    <property type="term" value="C:chloroplast"/>
    <property type="evidence" value="ECO:0007669"/>
    <property type="project" value="TreeGrafter"/>
</dbReference>
<dbReference type="SUPFAM" id="SSF54637">
    <property type="entry name" value="Thioesterase/thiol ester dehydrase-isomerase"/>
    <property type="match status" value="2"/>
</dbReference>
<proteinExistence type="inferred from homology"/>
<dbReference type="Pfam" id="PF13279">
    <property type="entry name" value="4HBT_2"/>
    <property type="match status" value="2"/>
</dbReference>
<gene>
    <name evidence="3" type="ORF">Cni_G18941</name>
</gene>
<comment type="similarity">
    <text evidence="1">Belongs to the 4-hydroxybenzoyl-CoA thioesterase family.</text>
</comment>
<dbReference type="Gene3D" id="3.10.129.10">
    <property type="entry name" value="Hotdog Thioesterase"/>
    <property type="match status" value="2"/>
</dbReference>
<dbReference type="GO" id="GO:0016297">
    <property type="term" value="F:fatty acyl-[ACP] hydrolase activity"/>
    <property type="evidence" value="ECO:0007669"/>
    <property type="project" value="TreeGrafter"/>
</dbReference>
<dbReference type="InterPro" id="IPR029069">
    <property type="entry name" value="HotDog_dom_sf"/>
</dbReference>
<dbReference type="InterPro" id="IPR050563">
    <property type="entry name" value="4-hydroxybenzoyl-CoA_TE"/>
</dbReference>
<protein>
    <submittedName>
        <fullName evidence="3">Acyl-acyl carrier protein thioesterase ATL3, chloroplastic-like isoform X1</fullName>
    </submittedName>
</protein>
<name>A0AAQ3KQD4_9LILI</name>
<dbReference type="PANTHER" id="PTHR31793:SF27">
    <property type="entry name" value="NOVEL THIOESTERASE SUPERFAMILY DOMAIN AND SAPOSIN A-TYPE DOMAIN CONTAINING PROTEIN (0610012H03RIK)"/>
    <property type="match status" value="1"/>
</dbReference>
<evidence type="ECO:0000313" key="3">
    <source>
        <dbReference type="EMBL" id="WOL10187.1"/>
    </source>
</evidence>
<keyword evidence="4" id="KW-1185">Reference proteome</keyword>
<evidence type="ECO:0000256" key="1">
    <source>
        <dbReference type="ARBA" id="ARBA00005953"/>
    </source>
</evidence>
<dbReference type="Proteomes" id="UP001327560">
    <property type="component" value="Chromosome 6"/>
</dbReference>
<reference evidence="3 4" key="1">
    <citation type="submission" date="2023-10" db="EMBL/GenBank/DDBJ databases">
        <title>Chromosome-scale genome assembly provides insights into flower coloration mechanisms of Canna indica.</title>
        <authorList>
            <person name="Li C."/>
        </authorList>
    </citation>
    <scope>NUCLEOTIDE SEQUENCE [LARGE SCALE GENOMIC DNA]</scope>
    <source>
        <tissue evidence="3">Flower</tissue>
    </source>
</reference>
<sequence length="431" mass="48051">MQLVHGLVHNARVPFSQTSARLGRTSDAGLSTAGAFLPIRLRQRGSLGRVAPPRRDGRYIRPVAARSTNALASNRDIRTQKFYEVELTVRDYELDQFGVVNNAVYASYCQHARHELLEEIGISADAVARTGNSYALSELQMKYISPLRSRDRFVVKVRLAGISAVRVIIEHFIYKLPDLQPIMEATATVVYLNESYRPTRVPRIFLRNKTPSFSYEVMQLLGLAHDARAPVSPSSVRLPSLSEPGASAPVRLRQRGSLGGGALFFNGRRCIHPVAASSFKAPGSNHDFSTEKFFEVELSVRDYELDQFGVVNNAVYASYCQHGRHELLAKIGINADEVARTGKSFAISELHLKYISPLRSQDRFVVKVRPAGISAARILAEHFIYKLPDLEPILEATATVVCLNESYCPTRVPTEMTSKLLQFFSVDEDLK</sequence>
<accession>A0AAQ3KQD4</accession>
<dbReference type="PANTHER" id="PTHR31793">
    <property type="entry name" value="4-HYDROXYBENZOYL-COA THIOESTERASE FAMILY MEMBER"/>
    <property type="match status" value="1"/>
</dbReference>